<keyword evidence="1" id="KW-0378">Hydrolase</keyword>
<dbReference type="Proteomes" id="UP000602395">
    <property type="component" value="Unassembled WGS sequence"/>
</dbReference>
<dbReference type="PANTHER" id="PTHR43540">
    <property type="entry name" value="PEROXYUREIDOACRYLATE/UREIDOACRYLATE AMIDOHYDROLASE-RELATED"/>
    <property type="match status" value="1"/>
</dbReference>
<dbReference type="InterPro" id="IPR050272">
    <property type="entry name" value="Isochorismatase-like_hydrls"/>
</dbReference>
<reference evidence="3 4" key="1">
    <citation type="submission" date="2020-09" db="EMBL/GenBank/DDBJ databases">
        <title>Novel species in genus Gordonia.</title>
        <authorList>
            <person name="Zhang G."/>
        </authorList>
    </citation>
    <scope>NUCLEOTIDE SEQUENCE [LARGE SCALE GENOMIC DNA]</scope>
    <source>
        <strain evidence="3 4">ON-33</strain>
    </source>
</reference>
<dbReference type="InterPro" id="IPR016291">
    <property type="entry name" value="Isochorismatase"/>
</dbReference>
<evidence type="ECO:0000313" key="3">
    <source>
        <dbReference type="EMBL" id="MBD1322307.1"/>
    </source>
</evidence>
<evidence type="ECO:0000256" key="1">
    <source>
        <dbReference type="ARBA" id="ARBA00022801"/>
    </source>
</evidence>
<comment type="caution">
    <text evidence="3">The sequence shown here is derived from an EMBL/GenBank/DDBJ whole genome shotgun (WGS) entry which is preliminary data.</text>
</comment>
<gene>
    <name evidence="3" type="ORF">IDF66_22230</name>
</gene>
<name>A0ABR7WK58_9ACTN</name>
<dbReference type="Pfam" id="PF00857">
    <property type="entry name" value="Isochorismatase"/>
    <property type="match status" value="1"/>
</dbReference>
<dbReference type="RefSeq" id="WP_190268638.1">
    <property type="nucleotide sequence ID" value="NZ_BAABAD010000004.1"/>
</dbReference>
<dbReference type="PRINTS" id="PR01398">
    <property type="entry name" value="ISCHRISMTASE"/>
</dbReference>
<dbReference type="InterPro" id="IPR036380">
    <property type="entry name" value="Isochorismatase-like_sf"/>
</dbReference>
<dbReference type="EMBL" id="JACWMS010000005">
    <property type="protein sequence ID" value="MBD1322307.1"/>
    <property type="molecule type" value="Genomic_DNA"/>
</dbReference>
<evidence type="ECO:0000259" key="2">
    <source>
        <dbReference type="Pfam" id="PF00857"/>
    </source>
</evidence>
<protein>
    <submittedName>
        <fullName evidence="3">Isochorismatase family protein</fullName>
    </submittedName>
</protein>
<dbReference type="Gene3D" id="3.40.50.850">
    <property type="entry name" value="Isochorismatase-like"/>
    <property type="match status" value="1"/>
</dbReference>
<proteinExistence type="predicted"/>
<dbReference type="InterPro" id="IPR000868">
    <property type="entry name" value="Isochorismatase-like_dom"/>
</dbReference>
<accession>A0ABR7WK58</accession>
<sequence length="232" mass="25658">MPIPSINPYQIPRGPFPRRVNWTLEAPRTALLIHDMQRYFIDAYEVEQEPMATALPNMVRIRQACRRAGVPVVYTAQPGDQHPSRRGILADFWGVGLDAGRDEEIIPELDPRLGDIEVTKWRYSGFQRTDLRQLLGHHGRDQLIVVGVYAHMGCMISATEAFMSDVAPFFVVDAMGDFTREEHEMAAEYIGKRAGLVVTTDEIVAAVQATAAAGAVPTDAAPTESLTNGSPR</sequence>
<evidence type="ECO:0000313" key="4">
    <source>
        <dbReference type="Proteomes" id="UP000602395"/>
    </source>
</evidence>
<keyword evidence="4" id="KW-1185">Reference proteome</keyword>
<feature type="domain" description="Isochorismatase-like" evidence="2">
    <location>
        <begin position="29"/>
        <end position="202"/>
    </location>
</feature>
<dbReference type="SUPFAM" id="SSF52499">
    <property type="entry name" value="Isochorismatase-like hydrolases"/>
    <property type="match status" value="1"/>
</dbReference>
<organism evidence="3 4">
    <name type="scientific">Gordonia hankookensis</name>
    <dbReference type="NCBI Taxonomy" id="589403"/>
    <lineage>
        <taxon>Bacteria</taxon>
        <taxon>Bacillati</taxon>
        <taxon>Actinomycetota</taxon>
        <taxon>Actinomycetes</taxon>
        <taxon>Mycobacteriales</taxon>
        <taxon>Gordoniaceae</taxon>
        <taxon>Gordonia</taxon>
    </lineage>
</organism>
<dbReference type="PANTHER" id="PTHR43540:SF3">
    <property type="entry name" value="ENTEROBACTIN SYNTHASE COMPONENT B"/>
    <property type="match status" value="1"/>
</dbReference>